<comment type="subcellular location">
    <subcellularLocation>
        <location evidence="1">Cytoplasm</location>
    </subcellularLocation>
</comment>
<keyword evidence="2" id="KW-0813">Transport</keyword>
<dbReference type="Gene3D" id="2.70.70.10">
    <property type="entry name" value="Glucose Permease (Domain IIA)"/>
    <property type="match status" value="1"/>
</dbReference>
<sequence>MFDFFKKKKAPEGYKMTAAADGKVIPMSEAKDPVFSSCALGNGVVIQPTGEVVVAPAAGTVTVTMDDSNHAVGLELEGGIEILIHIGVDTVELKGEGFESYIKNGDKVEAGAKLIHFDREALEAKGYCMEVMQIVMEGDKSAGVSYQTGMDAVAGETVVAEWK</sequence>
<dbReference type="AlphaFoldDB" id="A0AAE3A9M1"/>
<dbReference type="PANTHER" id="PTHR45008:SF1">
    <property type="entry name" value="PTS SYSTEM GLUCOSE-SPECIFIC EIIA COMPONENT"/>
    <property type="match status" value="1"/>
</dbReference>
<evidence type="ECO:0000256" key="2">
    <source>
        <dbReference type="ARBA" id="ARBA00022448"/>
    </source>
</evidence>
<gene>
    <name evidence="8" type="ORF">LKD36_06065</name>
</gene>
<evidence type="ECO:0000256" key="1">
    <source>
        <dbReference type="ARBA" id="ARBA00004496"/>
    </source>
</evidence>
<keyword evidence="3 8" id="KW-0762">Sugar transport</keyword>
<dbReference type="PROSITE" id="PS51093">
    <property type="entry name" value="PTS_EIIA_TYPE_1"/>
    <property type="match status" value="1"/>
</dbReference>
<organism evidence="8 9">
    <name type="scientific">Hominiventricola filiformis</name>
    <dbReference type="NCBI Taxonomy" id="2885352"/>
    <lineage>
        <taxon>Bacteria</taxon>
        <taxon>Bacillati</taxon>
        <taxon>Bacillota</taxon>
        <taxon>Clostridia</taxon>
        <taxon>Lachnospirales</taxon>
        <taxon>Lachnospiraceae</taxon>
        <taxon>Hominiventricola</taxon>
    </lineage>
</organism>
<dbReference type="SUPFAM" id="SSF51261">
    <property type="entry name" value="Duplicated hybrid motif"/>
    <property type="match status" value="1"/>
</dbReference>
<evidence type="ECO:0000259" key="7">
    <source>
        <dbReference type="PROSITE" id="PS51093"/>
    </source>
</evidence>
<evidence type="ECO:0000256" key="6">
    <source>
        <dbReference type="ARBA" id="ARBA00022777"/>
    </source>
</evidence>
<evidence type="ECO:0000256" key="5">
    <source>
        <dbReference type="ARBA" id="ARBA00022683"/>
    </source>
</evidence>
<dbReference type="Proteomes" id="UP001198220">
    <property type="component" value="Unassembled WGS sequence"/>
</dbReference>
<keyword evidence="9" id="KW-1185">Reference proteome</keyword>
<evidence type="ECO:0000313" key="8">
    <source>
        <dbReference type="EMBL" id="MCC2125745.1"/>
    </source>
</evidence>
<keyword evidence="6" id="KW-0418">Kinase</keyword>
<dbReference type="GO" id="GO:0009401">
    <property type="term" value="P:phosphoenolpyruvate-dependent sugar phosphotransferase system"/>
    <property type="evidence" value="ECO:0007669"/>
    <property type="project" value="UniProtKB-KW"/>
</dbReference>
<dbReference type="InterPro" id="IPR011055">
    <property type="entry name" value="Dup_hybrid_motif"/>
</dbReference>
<evidence type="ECO:0000256" key="3">
    <source>
        <dbReference type="ARBA" id="ARBA00022597"/>
    </source>
</evidence>
<protein>
    <submittedName>
        <fullName evidence="8">PTS glucose transporter subunit IIA</fullName>
    </submittedName>
</protein>
<dbReference type="NCBIfam" id="TIGR00830">
    <property type="entry name" value="PTBA"/>
    <property type="match status" value="1"/>
</dbReference>
<dbReference type="Pfam" id="PF00358">
    <property type="entry name" value="PTS_EIIA_1"/>
    <property type="match status" value="1"/>
</dbReference>
<accession>A0AAE3A9M1</accession>
<dbReference type="InterPro" id="IPR001127">
    <property type="entry name" value="PTS_EIIA_1_perm"/>
</dbReference>
<keyword evidence="5" id="KW-0598">Phosphotransferase system</keyword>
<evidence type="ECO:0000256" key="4">
    <source>
        <dbReference type="ARBA" id="ARBA00022679"/>
    </source>
</evidence>
<dbReference type="EMBL" id="JAJEPS010000004">
    <property type="protein sequence ID" value="MCC2125745.1"/>
    <property type="molecule type" value="Genomic_DNA"/>
</dbReference>
<name>A0AAE3A9M1_9FIRM</name>
<comment type="caution">
    <text evidence="8">The sequence shown here is derived from an EMBL/GenBank/DDBJ whole genome shotgun (WGS) entry which is preliminary data.</text>
</comment>
<dbReference type="PANTHER" id="PTHR45008">
    <property type="entry name" value="PTS SYSTEM GLUCOSE-SPECIFIC EIIA COMPONENT"/>
    <property type="match status" value="1"/>
</dbReference>
<evidence type="ECO:0000313" key="9">
    <source>
        <dbReference type="Proteomes" id="UP001198220"/>
    </source>
</evidence>
<dbReference type="GO" id="GO:0005737">
    <property type="term" value="C:cytoplasm"/>
    <property type="evidence" value="ECO:0007669"/>
    <property type="project" value="UniProtKB-SubCell"/>
</dbReference>
<dbReference type="RefSeq" id="WP_118769465.1">
    <property type="nucleotide sequence ID" value="NZ_JAJEPS010000004.1"/>
</dbReference>
<keyword evidence="4" id="KW-0808">Transferase</keyword>
<feature type="domain" description="PTS EIIA type-1" evidence="7">
    <location>
        <begin position="32"/>
        <end position="137"/>
    </location>
</feature>
<reference evidence="8 9" key="1">
    <citation type="submission" date="2021-10" db="EMBL/GenBank/DDBJ databases">
        <title>Anaerobic single-cell dispensing facilitates the cultivation of human gut bacteria.</title>
        <authorList>
            <person name="Afrizal A."/>
        </authorList>
    </citation>
    <scope>NUCLEOTIDE SEQUENCE [LARGE SCALE GENOMIC DNA]</scope>
    <source>
        <strain evidence="8 9">CLA-AA-H276</strain>
    </source>
</reference>
<dbReference type="GO" id="GO:0016301">
    <property type="term" value="F:kinase activity"/>
    <property type="evidence" value="ECO:0007669"/>
    <property type="project" value="UniProtKB-KW"/>
</dbReference>
<proteinExistence type="predicted"/>
<dbReference type="InterPro" id="IPR050890">
    <property type="entry name" value="PTS_EIIA_component"/>
</dbReference>
<dbReference type="PROSITE" id="PS00371">
    <property type="entry name" value="PTS_EIIA_TYPE_1_HIS"/>
    <property type="match status" value="1"/>
</dbReference>